<dbReference type="Pfam" id="PF08843">
    <property type="entry name" value="AbiEii"/>
    <property type="match status" value="1"/>
</dbReference>
<name>A0A1G9DL46_9LACT</name>
<proteinExistence type="predicted"/>
<dbReference type="GO" id="GO:0016740">
    <property type="term" value="F:transferase activity"/>
    <property type="evidence" value="ECO:0007669"/>
    <property type="project" value="UniProtKB-KW"/>
</dbReference>
<gene>
    <name evidence="1" type="ORF">SAMN04488098_104610</name>
</gene>
<organism evidence="1 2">
    <name type="scientific">Alkalibacterium thalassium</name>
    <dbReference type="NCBI Taxonomy" id="426701"/>
    <lineage>
        <taxon>Bacteria</taxon>
        <taxon>Bacillati</taxon>
        <taxon>Bacillota</taxon>
        <taxon>Bacilli</taxon>
        <taxon>Lactobacillales</taxon>
        <taxon>Carnobacteriaceae</taxon>
        <taxon>Alkalibacterium</taxon>
    </lineage>
</organism>
<dbReference type="AlphaFoldDB" id="A0A1G9DL46"/>
<sequence>MKSLRQVKDLIRNRAKEDNVNAQVLLRNYMLGRLLERISLSEYKNKFILKGGMLVMAMVGENKRSTIDMDVTAKHFPVNLESIEAALKTILAVYVGDGVYMEVSKIEQTRADDEYDGFRISLNALLENTKVPIKVDITTGDKITPKEISYKYELLLEDRNINVLSYNLETVIAEKLETIITRSTANTRMRDYYDIYILLNVHGDQLDRESLADALNETAEHRGTTHVLLEGKEILLEIFQSSELLNHWTRYQKKYNYADEISWNQINITITSLWNSL</sequence>
<dbReference type="Proteomes" id="UP000199433">
    <property type="component" value="Unassembled WGS sequence"/>
</dbReference>
<dbReference type="OrthoDB" id="9808443at2"/>
<protein>
    <submittedName>
        <fullName evidence="1">Nucleotidyl transferase AbiEii toxin, Type IV TA system</fullName>
    </submittedName>
</protein>
<evidence type="ECO:0000313" key="1">
    <source>
        <dbReference type="EMBL" id="SDK64485.1"/>
    </source>
</evidence>
<dbReference type="InterPro" id="IPR014942">
    <property type="entry name" value="AbiEii"/>
</dbReference>
<keyword evidence="2" id="KW-1185">Reference proteome</keyword>
<dbReference type="Gene3D" id="3.10.450.620">
    <property type="entry name" value="JHP933, nucleotidyltransferase-like core domain"/>
    <property type="match status" value="1"/>
</dbReference>
<dbReference type="STRING" id="426701.SAMN04488098_104610"/>
<evidence type="ECO:0000313" key="2">
    <source>
        <dbReference type="Proteomes" id="UP000199433"/>
    </source>
</evidence>
<dbReference type="EMBL" id="FNFK01000046">
    <property type="protein sequence ID" value="SDK64485.1"/>
    <property type="molecule type" value="Genomic_DNA"/>
</dbReference>
<dbReference type="RefSeq" id="WP_091268198.1">
    <property type="nucleotide sequence ID" value="NZ_FNFK01000046.1"/>
</dbReference>
<keyword evidence="1" id="KW-0808">Transferase</keyword>
<accession>A0A1G9DL46</accession>
<reference evidence="2" key="1">
    <citation type="submission" date="2016-10" db="EMBL/GenBank/DDBJ databases">
        <authorList>
            <person name="Varghese N."/>
            <person name="Submissions S."/>
        </authorList>
    </citation>
    <scope>NUCLEOTIDE SEQUENCE [LARGE SCALE GENOMIC DNA]</scope>
    <source>
        <strain evidence="2">DSM 19181</strain>
    </source>
</reference>